<comment type="caution">
    <text evidence="1">The sequence shown here is derived from an EMBL/GenBank/DDBJ whole genome shotgun (WGS) entry which is preliminary data.</text>
</comment>
<dbReference type="EMBL" id="JAPDGR010004575">
    <property type="protein sequence ID" value="KAJ2967736.1"/>
    <property type="molecule type" value="Genomic_DNA"/>
</dbReference>
<proteinExistence type="predicted"/>
<dbReference type="Proteomes" id="UP001143856">
    <property type="component" value="Unassembled WGS sequence"/>
</dbReference>
<protein>
    <submittedName>
        <fullName evidence="1">Uncharacterized protein</fullName>
    </submittedName>
</protein>
<keyword evidence="2" id="KW-1185">Reference proteome</keyword>
<evidence type="ECO:0000313" key="2">
    <source>
        <dbReference type="Proteomes" id="UP001143856"/>
    </source>
</evidence>
<reference evidence="1" key="1">
    <citation type="submission" date="2022-10" db="EMBL/GenBank/DDBJ databases">
        <title>Genome Sequence of Xylaria curta.</title>
        <authorList>
            <person name="Buettner E."/>
        </authorList>
    </citation>
    <scope>NUCLEOTIDE SEQUENCE</scope>
    <source>
        <strain evidence="1">Babe10</strain>
    </source>
</reference>
<accession>A0ACC1MN85</accession>
<name>A0ACC1MN85_9PEZI</name>
<gene>
    <name evidence="1" type="ORF">NUW58_g10380</name>
</gene>
<evidence type="ECO:0000313" key="1">
    <source>
        <dbReference type="EMBL" id="KAJ2967736.1"/>
    </source>
</evidence>
<organism evidence="1 2">
    <name type="scientific">Xylaria curta</name>
    <dbReference type="NCBI Taxonomy" id="42375"/>
    <lineage>
        <taxon>Eukaryota</taxon>
        <taxon>Fungi</taxon>
        <taxon>Dikarya</taxon>
        <taxon>Ascomycota</taxon>
        <taxon>Pezizomycotina</taxon>
        <taxon>Sordariomycetes</taxon>
        <taxon>Xylariomycetidae</taxon>
        <taxon>Xylariales</taxon>
        <taxon>Xylariaceae</taxon>
        <taxon>Xylaria</taxon>
    </lineage>
</organism>
<sequence>MFHTSLWNYDVTGGTSEEAFPELSKLAGKRVGIIGTGATAIQAVPCLAKYAKELYVFQRTPSSVWSRGQKPTDPEEWASSIAGQPGWFDARNVNFAMAMAKCLPEGAPTSCATSGRTSRRTAPSQATPSRGRPAGEGAEVVGGGATSTHSSVLKWHHRLPVPGPAF</sequence>